<dbReference type="EMBL" id="JACOFU010000004">
    <property type="protein sequence ID" value="MBC3832243.1"/>
    <property type="molecule type" value="Genomic_DNA"/>
</dbReference>
<gene>
    <name evidence="1" type="ORF">H8K33_12025</name>
</gene>
<dbReference type="Proteomes" id="UP000643610">
    <property type="component" value="Unassembled WGS sequence"/>
</dbReference>
<organism evidence="1 2">
    <name type="scientific">Undibacterium amnicola</name>
    <dbReference type="NCBI Taxonomy" id="1834038"/>
    <lineage>
        <taxon>Bacteria</taxon>
        <taxon>Pseudomonadati</taxon>
        <taxon>Pseudomonadota</taxon>
        <taxon>Betaproteobacteria</taxon>
        <taxon>Burkholderiales</taxon>
        <taxon>Oxalobacteraceae</taxon>
        <taxon>Undibacterium</taxon>
    </lineage>
</organism>
<keyword evidence="2" id="KW-1185">Reference proteome</keyword>
<name>A0ABR6XRY4_9BURK</name>
<sequence length="127" mass="14923">MSEQKLREELDAVYRSTSWRMTAPLRLLMAGLKFCMYSIGSPKKSMIRVLRFLTRYQWIVISAKYVLDYFPGIRKRIRGHVFSFESVEPQFKHRLVNERVASKRADSMSDASMQILSELEAALQNKR</sequence>
<comment type="caution">
    <text evidence="1">The sequence shown here is derived from an EMBL/GenBank/DDBJ whole genome shotgun (WGS) entry which is preliminary data.</text>
</comment>
<evidence type="ECO:0000313" key="1">
    <source>
        <dbReference type="EMBL" id="MBC3832243.1"/>
    </source>
</evidence>
<accession>A0ABR6XRY4</accession>
<protein>
    <submittedName>
        <fullName evidence="1">Uncharacterized protein</fullName>
    </submittedName>
</protein>
<evidence type="ECO:0000313" key="2">
    <source>
        <dbReference type="Proteomes" id="UP000643610"/>
    </source>
</evidence>
<proteinExistence type="predicted"/>
<reference evidence="1 2" key="1">
    <citation type="submission" date="2020-08" db="EMBL/GenBank/DDBJ databases">
        <title>Novel species isolated from subtropical streams in China.</title>
        <authorList>
            <person name="Lu H."/>
        </authorList>
    </citation>
    <scope>NUCLEOTIDE SEQUENCE [LARGE SCALE GENOMIC DNA]</scope>
    <source>
        <strain evidence="1 2">KCTC 52442</strain>
    </source>
</reference>